<dbReference type="InterPro" id="IPR038461">
    <property type="entry name" value="Schlafen_AlbA_2_dom_sf"/>
</dbReference>
<dbReference type="InterPro" id="IPR038475">
    <property type="entry name" value="RecG_C_sf"/>
</dbReference>
<evidence type="ECO:0000313" key="3">
    <source>
        <dbReference type="Proteomes" id="UP000019140"/>
    </source>
</evidence>
<dbReference type="PANTHER" id="PTHR30595">
    <property type="entry name" value="GLPR-RELATED TRANSCRIPTIONAL REPRESSOR"/>
    <property type="match status" value="1"/>
</dbReference>
<proteinExistence type="predicted"/>
<gene>
    <name evidence="2" type="ORF">ETSY2_08840</name>
</gene>
<dbReference type="InterPro" id="IPR007421">
    <property type="entry name" value="Schlafen_AlbA_2_dom"/>
</dbReference>
<accession>W4MCB3</accession>
<dbReference type="Pfam" id="PF04326">
    <property type="entry name" value="SLFN_AlbA_2"/>
    <property type="match status" value="1"/>
</dbReference>
<dbReference type="Proteomes" id="UP000019140">
    <property type="component" value="Unassembled WGS sequence"/>
</dbReference>
<dbReference type="HOGENOM" id="CLU_024970_3_3_7"/>
<evidence type="ECO:0000259" key="1">
    <source>
        <dbReference type="Pfam" id="PF04326"/>
    </source>
</evidence>
<dbReference type="PATRIC" id="fig|1429439.4.peg.1518"/>
<dbReference type="Gene3D" id="3.30.565.60">
    <property type="match status" value="1"/>
</dbReference>
<feature type="domain" description="Schlafen AlbA-2" evidence="1">
    <location>
        <begin position="24"/>
        <end position="136"/>
    </location>
</feature>
<dbReference type="AlphaFoldDB" id="W4MCB3"/>
<dbReference type="PANTHER" id="PTHR30595:SF6">
    <property type="entry name" value="SCHLAFEN ALBA-2 DOMAIN-CONTAINING PROTEIN"/>
    <property type="match status" value="1"/>
</dbReference>
<dbReference type="Gene3D" id="3.30.950.30">
    <property type="entry name" value="Schlafen, AAA domain"/>
    <property type="match status" value="1"/>
</dbReference>
<keyword evidence="3" id="KW-1185">Reference proteome</keyword>
<dbReference type="EMBL" id="AZHX01000357">
    <property type="protein sequence ID" value="ETX07843.1"/>
    <property type="molecule type" value="Genomic_DNA"/>
</dbReference>
<sequence length="398" mass="44930">MGFNEWLRTAMNKSDLYARIAGGEDSFTEFKRDVSQRSDFASEMIAFANMEGGSILIGVDDDGGIVGVAEPQRVEEAVVNIARHNCVPPLNPTIEPIQDDEGNTVIVVEVPRRMHAPHENNSGQCYIRVGSTKRLCTPQERARLLQAASPMHIDEIPIDRTSQADLDLDAFGVYYQRIYEQPLDEADVPLTPMLENMRFLVTDFRGESRLSLAGLVLFGQRSQDLLTHAYISAVRWEGMEAGEMIIDRQDMTGRLPQQIEQAEAFVLRNTRLSTKIEGARQEDRREYPRAAVREAVVNAVMHRDYGLDGAQILLYIFDDRLEIRSPGTLPNSVTLDNIRTHYSKPRNDTIARVLLNLGYVNRLGSGVPRMIRLMREHSGREPDFELGSAQFLVRLWSG</sequence>
<evidence type="ECO:0000313" key="2">
    <source>
        <dbReference type="EMBL" id="ETX07843.1"/>
    </source>
</evidence>
<reference evidence="2 3" key="1">
    <citation type="journal article" date="2014" name="Nature">
        <title>An environmental bacterial taxon with a large and distinct metabolic repertoire.</title>
        <authorList>
            <person name="Wilson M.C."/>
            <person name="Mori T."/>
            <person name="Ruckert C."/>
            <person name="Uria A.R."/>
            <person name="Helf M.J."/>
            <person name="Takada K."/>
            <person name="Gernert C."/>
            <person name="Steffens U.A."/>
            <person name="Heycke N."/>
            <person name="Schmitt S."/>
            <person name="Rinke C."/>
            <person name="Helfrich E.J."/>
            <person name="Brachmann A.O."/>
            <person name="Gurgui C."/>
            <person name="Wakimoto T."/>
            <person name="Kracht M."/>
            <person name="Crusemann M."/>
            <person name="Hentschel U."/>
            <person name="Abe I."/>
            <person name="Matsunaga S."/>
            <person name="Kalinowski J."/>
            <person name="Takeyama H."/>
            <person name="Piel J."/>
        </authorList>
    </citation>
    <scope>NUCLEOTIDE SEQUENCE [LARGE SCALE GENOMIC DNA]</scope>
    <source>
        <strain evidence="3">TSY2</strain>
    </source>
</reference>
<comment type="caution">
    <text evidence="2">The sequence shown here is derived from an EMBL/GenBank/DDBJ whole genome shotgun (WGS) entry which is preliminary data.</text>
</comment>
<dbReference type="Pfam" id="PF13749">
    <property type="entry name" value="HATPase_c_4"/>
    <property type="match status" value="1"/>
</dbReference>
<protein>
    <recommendedName>
        <fullName evidence="1">Schlafen AlbA-2 domain-containing protein</fullName>
    </recommendedName>
</protein>
<organism evidence="2 3">
    <name type="scientific">Candidatus Entotheonella gemina</name>
    <dbReference type="NCBI Taxonomy" id="1429439"/>
    <lineage>
        <taxon>Bacteria</taxon>
        <taxon>Pseudomonadati</taxon>
        <taxon>Nitrospinota/Tectimicrobiota group</taxon>
        <taxon>Candidatus Tectimicrobiota</taxon>
        <taxon>Candidatus Entotheonellia</taxon>
        <taxon>Candidatus Entotheonellales</taxon>
        <taxon>Candidatus Entotheonellaceae</taxon>
        <taxon>Candidatus Entotheonella</taxon>
    </lineage>
</organism>
<name>W4MCB3_9BACT</name>